<dbReference type="SMART" id="SM00065">
    <property type="entry name" value="GAF"/>
    <property type="match status" value="1"/>
</dbReference>
<dbReference type="SUPFAM" id="SSF55073">
    <property type="entry name" value="Nucleotide cyclase"/>
    <property type="match status" value="1"/>
</dbReference>
<dbReference type="InterPro" id="IPR029016">
    <property type="entry name" value="GAF-like_dom_sf"/>
</dbReference>
<dbReference type="Gene3D" id="3.20.20.450">
    <property type="entry name" value="EAL domain"/>
    <property type="match status" value="1"/>
</dbReference>
<dbReference type="GO" id="GO:0019825">
    <property type="term" value="F:oxygen binding"/>
    <property type="evidence" value="ECO:0007669"/>
    <property type="project" value="InterPro"/>
</dbReference>
<dbReference type="KEGG" id="tav:G4V39_00800"/>
<accession>A0A6G7PTH9</accession>
<dbReference type="PROSITE" id="PS50887">
    <property type="entry name" value="GGDEF"/>
    <property type="match status" value="1"/>
</dbReference>
<dbReference type="Pfam" id="PF00990">
    <property type="entry name" value="GGDEF"/>
    <property type="match status" value="1"/>
</dbReference>
<dbReference type="Gene3D" id="3.30.70.270">
    <property type="match status" value="1"/>
</dbReference>
<dbReference type="CDD" id="cd01949">
    <property type="entry name" value="GGDEF"/>
    <property type="match status" value="1"/>
</dbReference>
<dbReference type="PROSITE" id="PS50883">
    <property type="entry name" value="EAL"/>
    <property type="match status" value="1"/>
</dbReference>
<dbReference type="InterPro" id="IPR029787">
    <property type="entry name" value="Nucleotide_cyclase"/>
</dbReference>
<proteinExistence type="predicted"/>
<dbReference type="PANTHER" id="PTHR33121">
    <property type="entry name" value="CYCLIC DI-GMP PHOSPHODIESTERASE PDEF"/>
    <property type="match status" value="1"/>
</dbReference>
<dbReference type="NCBIfam" id="TIGR00254">
    <property type="entry name" value="GGDEF"/>
    <property type="match status" value="1"/>
</dbReference>
<dbReference type="InterPro" id="IPR043128">
    <property type="entry name" value="Rev_trsase/Diguanyl_cyclase"/>
</dbReference>
<dbReference type="CDD" id="cd01068">
    <property type="entry name" value="globin_sensor"/>
    <property type="match status" value="1"/>
</dbReference>
<dbReference type="SMART" id="SM00052">
    <property type="entry name" value="EAL"/>
    <property type="match status" value="1"/>
</dbReference>
<dbReference type="GO" id="GO:0071111">
    <property type="term" value="F:cyclic-guanylate-specific phosphodiesterase activity"/>
    <property type="evidence" value="ECO:0007669"/>
    <property type="project" value="InterPro"/>
</dbReference>
<dbReference type="EMBL" id="CP048877">
    <property type="protein sequence ID" value="QIJ70897.1"/>
    <property type="molecule type" value="Genomic_DNA"/>
</dbReference>
<dbReference type="RefSeq" id="WP_166031120.1">
    <property type="nucleotide sequence ID" value="NZ_CP048877.1"/>
</dbReference>
<dbReference type="InterPro" id="IPR003018">
    <property type="entry name" value="GAF"/>
</dbReference>
<evidence type="ECO:0000256" key="2">
    <source>
        <dbReference type="ARBA" id="ARBA00029839"/>
    </source>
</evidence>
<evidence type="ECO:0000313" key="3">
    <source>
        <dbReference type="EMBL" id="QIJ70897.1"/>
    </source>
</evidence>
<dbReference type="Pfam" id="PF00563">
    <property type="entry name" value="EAL"/>
    <property type="match status" value="1"/>
</dbReference>
<dbReference type="GO" id="GO:0020037">
    <property type="term" value="F:heme binding"/>
    <property type="evidence" value="ECO:0007669"/>
    <property type="project" value="InterPro"/>
</dbReference>
<dbReference type="InterPro" id="IPR012292">
    <property type="entry name" value="Globin/Proto"/>
</dbReference>
<dbReference type="Gene3D" id="3.30.450.40">
    <property type="match status" value="1"/>
</dbReference>
<evidence type="ECO:0000256" key="1">
    <source>
        <dbReference type="ARBA" id="ARBA00015125"/>
    </source>
</evidence>
<gene>
    <name evidence="3" type="ORF">G4V39_00800</name>
</gene>
<dbReference type="Gene3D" id="1.10.490.10">
    <property type="entry name" value="Globins"/>
    <property type="match status" value="1"/>
</dbReference>
<dbReference type="InterPro" id="IPR039379">
    <property type="entry name" value="Protoglobin_sensor_dom"/>
</dbReference>
<dbReference type="PANTHER" id="PTHR33121:SF70">
    <property type="entry name" value="SIGNALING PROTEIN YKOW"/>
    <property type="match status" value="1"/>
</dbReference>
<dbReference type="InterPro" id="IPR035919">
    <property type="entry name" value="EAL_sf"/>
</dbReference>
<dbReference type="Pfam" id="PF13185">
    <property type="entry name" value="GAF_2"/>
    <property type="match status" value="1"/>
</dbReference>
<dbReference type="InterPro" id="IPR001633">
    <property type="entry name" value="EAL_dom"/>
</dbReference>
<dbReference type="AlphaFoldDB" id="A0A6G7PTH9"/>
<sequence>MGKNPLTQAERSLLEGLKHQLGEERLLRLWENFYKELEKIPEARKILQGRDLEALKRHQRIHFQRLLGPYNDDFRQGCLRIGEVHARVGVPPEVFLKGFIVYVELLMKELLGLSHVVGEEIILALNKVFLWHLELSLSAYFRSKEEELRKTQKDLKKLNRIYEILREINLLIFEEKDRQRLCKRACEVLYQKGGFDLVWIGVAEGEKIRPLAAAGKTSYLEGIVLKVSPEAPEGLGPAARSLREKRSIIVTDIAADPLFRPWALRARKHGFGSVIGLPLWIEDNVWGVLLLYHHRSGFFSSRERELLEEIARDLSLGLSYIARGESLEESLYRDQLTGLPNQRSLMRTLEHEVWEAETRGQSLALVCLDIDQFSFFNRSFGRRKGDHILREVAKRLANLRRMRIEAFRIGADEFALLLPLETNGPPLEWYLEQIRECLEKPFEEGGERFMLTASLGLAIFPQDGRSAEELFVASETALRAARKKGASGFSAYSAHQEELFETRWEMLSILKEGLKEGWYTLYYQPKIRVKDRKVVGFESLLRLNIPRRGIYPPAKFIPLLEESGLIVPVGEWVLAETCKLIRDNRLDLSDPLVFSINVSPTQLREEGFVERFQEIIELFQVDPRRLRLEITENALIDGTEQMIKKLMALADLGLSLSIDDFGTGFSSLAYLKRLPFSYLKIDYTFVFGVPDNREDVDIIRAIMDLARNFGKKTVAEGVERKEQLIFLAGLGVDEVQGFYFAKPMPEAEVKDFLKAYRSENFFW</sequence>
<reference evidence="3 4" key="1">
    <citation type="submission" date="2020-02" db="EMBL/GenBank/DDBJ databases">
        <title>Genome analysis of Thermosulfuriphilus ammonigenes ST65T, an anaerobic thermophilic chemolithoautotrophic bacterium isolated from a deep-sea hydrothermal vent.</title>
        <authorList>
            <person name="Slobodkina G."/>
            <person name="Allioux M."/>
            <person name="Merkel A."/>
            <person name="Alain K."/>
            <person name="Jebbar M."/>
            <person name="Slobodkin A."/>
        </authorList>
    </citation>
    <scope>NUCLEOTIDE SEQUENCE [LARGE SCALE GENOMIC DNA]</scope>
    <source>
        <strain evidence="3 4">ST65</strain>
    </source>
</reference>
<dbReference type="InterPro" id="IPR050706">
    <property type="entry name" value="Cyclic-di-GMP_PDE-like"/>
</dbReference>
<dbReference type="Pfam" id="PF11563">
    <property type="entry name" value="Protoglobin"/>
    <property type="match status" value="1"/>
</dbReference>
<dbReference type="InterPro" id="IPR044398">
    <property type="entry name" value="Globin-sensor_dom"/>
</dbReference>
<dbReference type="SUPFAM" id="SSF46458">
    <property type="entry name" value="Globin-like"/>
    <property type="match status" value="1"/>
</dbReference>
<dbReference type="SUPFAM" id="SSF141868">
    <property type="entry name" value="EAL domain-like"/>
    <property type="match status" value="1"/>
</dbReference>
<dbReference type="InterPro" id="IPR000160">
    <property type="entry name" value="GGDEF_dom"/>
</dbReference>
<keyword evidence="4" id="KW-1185">Reference proteome</keyword>
<name>A0A6G7PTH9_9BACT</name>
<dbReference type="SMART" id="SM00267">
    <property type="entry name" value="GGDEF"/>
    <property type="match status" value="1"/>
</dbReference>
<dbReference type="SUPFAM" id="SSF55781">
    <property type="entry name" value="GAF domain-like"/>
    <property type="match status" value="1"/>
</dbReference>
<dbReference type="InterPro" id="IPR009050">
    <property type="entry name" value="Globin-like_sf"/>
</dbReference>
<evidence type="ECO:0000313" key="4">
    <source>
        <dbReference type="Proteomes" id="UP000502179"/>
    </source>
</evidence>
<protein>
    <recommendedName>
        <fullName evidence="1">Diguanylate cyclase DosC</fullName>
    </recommendedName>
    <alternativeName>
        <fullName evidence="2">Direct oxygen-sensing cyclase</fullName>
    </alternativeName>
</protein>
<dbReference type="CDD" id="cd01948">
    <property type="entry name" value="EAL"/>
    <property type="match status" value="1"/>
</dbReference>
<dbReference type="Proteomes" id="UP000502179">
    <property type="component" value="Chromosome"/>
</dbReference>
<organism evidence="3 4">
    <name type="scientific">Thermosulfuriphilus ammonigenes</name>
    <dbReference type="NCBI Taxonomy" id="1936021"/>
    <lineage>
        <taxon>Bacteria</taxon>
        <taxon>Pseudomonadati</taxon>
        <taxon>Thermodesulfobacteriota</taxon>
        <taxon>Thermodesulfobacteria</taxon>
        <taxon>Thermodesulfobacteriales</taxon>
        <taxon>Thermodesulfobacteriaceae</taxon>
        <taxon>Thermosulfuriphilus</taxon>
    </lineage>
</organism>